<evidence type="ECO:0000256" key="1">
    <source>
        <dbReference type="SAM" id="Phobius"/>
    </source>
</evidence>
<comment type="caution">
    <text evidence="2">The sequence shown here is derived from an EMBL/GenBank/DDBJ whole genome shotgun (WGS) entry which is preliminary data.</text>
</comment>
<proteinExistence type="predicted"/>
<name>A0ABQ4KKX6_9BACI</name>
<sequence length="221" mass="26240">MAKPVTDRPAYMIMKYLYYFFMTNLYFILCNLLFFIVFYLADFVFENILLFYITSIPMGPAMTAVLSSMGKLVREKDIQVTRDFFKAYKLNFWPTMKYWLIQLTILFILAIDIGYSTNHGNIFSPVFFILMIVCVFIMIYAFPIISRFEVKLKNLFIISIYSNFKFFKATFLNFTSIIAFAIIYWYFPSISFLFSISLIGYFVMLNLQQPLRELEMKMSKG</sequence>
<dbReference type="Proteomes" id="UP000679950">
    <property type="component" value="Unassembled WGS sequence"/>
</dbReference>
<accession>A0ABQ4KKX6</accession>
<feature type="transmembrane region" description="Helical" evidence="1">
    <location>
        <begin position="47"/>
        <end position="66"/>
    </location>
</feature>
<evidence type="ECO:0000313" key="2">
    <source>
        <dbReference type="EMBL" id="GIN58596.1"/>
    </source>
</evidence>
<keyword evidence="1" id="KW-1133">Transmembrane helix</keyword>
<evidence type="ECO:0008006" key="4">
    <source>
        <dbReference type="Google" id="ProtNLM"/>
    </source>
</evidence>
<feature type="transmembrane region" description="Helical" evidence="1">
    <location>
        <begin position="166"/>
        <end position="186"/>
    </location>
</feature>
<evidence type="ECO:0000313" key="3">
    <source>
        <dbReference type="Proteomes" id="UP000679950"/>
    </source>
</evidence>
<reference evidence="2 3" key="1">
    <citation type="submission" date="2021-03" db="EMBL/GenBank/DDBJ databases">
        <title>Antimicrobial resistance genes in bacteria isolated from Japanese honey, and their potential for conferring macrolide and lincosamide resistance in the American foulbrood pathogen Paenibacillus larvae.</title>
        <authorList>
            <person name="Okamoto M."/>
            <person name="Kumagai M."/>
            <person name="Kanamori H."/>
            <person name="Takamatsu D."/>
        </authorList>
    </citation>
    <scope>NUCLEOTIDE SEQUENCE [LARGE SCALE GENOMIC DNA]</scope>
    <source>
        <strain evidence="2 3">J8TS2</strain>
    </source>
</reference>
<keyword evidence="1" id="KW-0472">Membrane</keyword>
<dbReference type="EMBL" id="BORB01000026">
    <property type="protein sequence ID" value="GIN58596.1"/>
    <property type="molecule type" value="Genomic_DNA"/>
</dbReference>
<protein>
    <recommendedName>
        <fullName evidence="4">DUF624 domain-containing protein</fullName>
    </recommendedName>
</protein>
<organism evidence="2 3">
    <name type="scientific">Lederbergia ruris</name>
    <dbReference type="NCBI Taxonomy" id="217495"/>
    <lineage>
        <taxon>Bacteria</taxon>
        <taxon>Bacillati</taxon>
        <taxon>Bacillota</taxon>
        <taxon>Bacilli</taxon>
        <taxon>Bacillales</taxon>
        <taxon>Bacillaceae</taxon>
        <taxon>Lederbergia</taxon>
    </lineage>
</organism>
<dbReference type="Pfam" id="PF04854">
    <property type="entry name" value="DUF624"/>
    <property type="match status" value="1"/>
</dbReference>
<dbReference type="InterPro" id="IPR006938">
    <property type="entry name" value="DUF624"/>
</dbReference>
<feature type="transmembrane region" description="Helical" evidence="1">
    <location>
        <begin position="192"/>
        <end position="211"/>
    </location>
</feature>
<feature type="transmembrane region" description="Helical" evidence="1">
    <location>
        <begin position="98"/>
        <end position="116"/>
    </location>
</feature>
<feature type="transmembrane region" description="Helical" evidence="1">
    <location>
        <begin position="16"/>
        <end position="41"/>
    </location>
</feature>
<feature type="transmembrane region" description="Helical" evidence="1">
    <location>
        <begin position="122"/>
        <end position="145"/>
    </location>
</feature>
<keyword evidence="1" id="KW-0812">Transmembrane</keyword>
<dbReference type="RefSeq" id="WP_212966751.1">
    <property type="nucleotide sequence ID" value="NZ_BORB01000026.1"/>
</dbReference>
<keyword evidence="3" id="KW-1185">Reference proteome</keyword>
<gene>
    <name evidence="2" type="ORF">J8TS2_29150</name>
</gene>